<dbReference type="EMBL" id="SKBQ01000047">
    <property type="protein sequence ID" value="TPX11707.1"/>
    <property type="molecule type" value="Genomic_DNA"/>
</dbReference>
<dbReference type="PANTHER" id="PTHR31944">
    <property type="entry name" value="HEME-RESPONSIVE ZINC FINGER TRANSCRIPTION FACTOR HAP1"/>
    <property type="match status" value="1"/>
</dbReference>
<dbReference type="GO" id="GO:0001228">
    <property type="term" value="F:DNA-binding transcription activator activity, RNA polymerase II-specific"/>
    <property type="evidence" value="ECO:0007669"/>
    <property type="project" value="TreeGrafter"/>
</dbReference>
<dbReference type="Pfam" id="PF04082">
    <property type="entry name" value="Fungal_trans"/>
    <property type="match status" value="1"/>
</dbReference>
<dbReference type="GeneID" id="41975133"/>
<dbReference type="SUPFAM" id="SSF57701">
    <property type="entry name" value="Zn2/Cys6 DNA-binding domain"/>
    <property type="match status" value="1"/>
</dbReference>
<dbReference type="CDD" id="cd12148">
    <property type="entry name" value="fungal_TF_MHR"/>
    <property type="match status" value="1"/>
</dbReference>
<comment type="caution">
    <text evidence="9">The sequence shown here is derived from an EMBL/GenBank/DDBJ whole genome shotgun (WGS) entry which is preliminary data.</text>
</comment>
<evidence type="ECO:0000256" key="6">
    <source>
        <dbReference type="ARBA" id="ARBA00023242"/>
    </source>
</evidence>
<keyword evidence="6" id="KW-0539">Nucleus</keyword>
<name>A0A507AW74_9PEZI</name>
<feature type="region of interest" description="Disordered" evidence="7">
    <location>
        <begin position="530"/>
        <end position="560"/>
    </location>
</feature>
<protein>
    <recommendedName>
        <fullName evidence="8">Zn(2)-C6 fungal-type domain-containing protein</fullName>
    </recommendedName>
</protein>
<dbReference type="SMART" id="SM00906">
    <property type="entry name" value="Fungal_trans"/>
    <property type="match status" value="1"/>
</dbReference>
<gene>
    <name evidence="9" type="ORF">E0L32_007686</name>
</gene>
<keyword evidence="3" id="KW-0805">Transcription regulation</keyword>
<evidence type="ECO:0000256" key="1">
    <source>
        <dbReference type="ARBA" id="ARBA00022723"/>
    </source>
</evidence>
<feature type="compositionally biased region" description="Low complexity" evidence="7">
    <location>
        <begin position="153"/>
        <end position="162"/>
    </location>
</feature>
<keyword evidence="1" id="KW-0479">Metal-binding</keyword>
<keyword evidence="5" id="KW-0804">Transcription</keyword>
<evidence type="ECO:0000256" key="4">
    <source>
        <dbReference type="ARBA" id="ARBA00023125"/>
    </source>
</evidence>
<evidence type="ECO:0000256" key="5">
    <source>
        <dbReference type="ARBA" id="ARBA00023163"/>
    </source>
</evidence>
<dbReference type="GO" id="GO:0006351">
    <property type="term" value="P:DNA-templated transcription"/>
    <property type="evidence" value="ECO:0007669"/>
    <property type="project" value="InterPro"/>
</dbReference>
<evidence type="ECO:0000256" key="3">
    <source>
        <dbReference type="ARBA" id="ARBA00023015"/>
    </source>
</evidence>
<dbReference type="AlphaFoldDB" id="A0A507AW74"/>
<keyword evidence="4" id="KW-0238">DNA-binding</keyword>
<feature type="domain" description="Zn(2)-C6 fungal-type" evidence="8">
    <location>
        <begin position="97"/>
        <end position="126"/>
    </location>
</feature>
<dbReference type="Pfam" id="PF00172">
    <property type="entry name" value="Zn_clus"/>
    <property type="match status" value="1"/>
</dbReference>
<evidence type="ECO:0000256" key="2">
    <source>
        <dbReference type="ARBA" id="ARBA00022833"/>
    </source>
</evidence>
<accession>A0A507AW74</accession>
<dbReference type="Gene3D" id="4.10.240.10">
    <property type="entry name" value="Zn(2)-C6 fungal-type DNA-binding domain"/>
    <property type="match status" value="1"/>
</dbReference>
<dbReference type="InterPro" id="IPR001138">
    <property type="entry name" value="Zn2Cys6_DnaBD"/>
</dbReference>
<dbReference type="Proteomes" id="UP000319257">
    <property type="component" value="Unassembled WGS sequence"/>
</dbReference>
<dbReference type="CDD" id="cd00067">
    <property type="entry name" value="GAL4"/>
    <property type="match status" value="1"/>
</dbReference>
<keyword evidence="10" id="KW-1185">Reference proteome</keyword>
<dbReference type="InterPro" id="IPR007219">
    <property type="entry name" value="XnlR_reg_dom"/>
</dbReference>
<sequence>MANFENAATSEDISGDPHFSTAKTELGGLFFQDLSVSAVSLWENTCLESFAPRETFIQLLLFNLDVPFYTESYGRDVCSRNMTAEREPRRRRRPALSCVECRRRKIKCDRDDPCGHCKTSRIHCVYNIYGNTNPVGNVQPSYGSSGPSPPSPSARTAHPSSADLASGRAVSEQAGRTLTHDGPVVPQLGTIGTPLSVYDNSNQARSGSDWGAHSDVHSLIQRVQKLEESAASSPASKAQDIGHRQDALTSPITLQEAQITLNKTRILGWSRWAAETTVFSTILDLFHIFTGTDAVAVSGHVSHDDSFRDPSLEPIVADLTNLYQRCKSLAKSTKVGRPSRTLRDPDSCLAPPSREWADNMANLYFKYFESTYRILHVPSFWEEYHRYWEDPGHAKAGTRLKVLLVIVIGSSLREHGAEELQITNRVHRWIYTAQSWLSGPLEKDRLDLTGIQVFCLTILARQIFSIGGDLVWMSMGDLIHRGMRIGLHRDPKFLPPMPTLQAEMRRRLWATILELTLQSSMDASMPPRISFEEFDTEPPSNSNDDEMDETTTDLAPHPRSTYTSASMQLILVDSLRARLRVAQLINGLTHEISYTDVLALSSEVMDACGACGDFLRKQGDVMITAFHRNFLDYLLRRCLALVHCPFAFQAKSNPLYCFSRKTFVDVAMTIVSPEPDDAFAHLLLIGGGLFREGIRYATTAISLELIDMVNSQKRDGTLARHYRTREVLKQTIRDMIELSADRIRRGETNTKMHTYLSAILGQVEAIETDGPVEYTIAKAARDSMEFCCNLVEERVGSIALSGLADIDTGMSVDGSGDGFDWDFDFEMNFGLMDDGFTFG</sequence>
<dbReference type="PROSITE" id="PS00463">
    <property type="entry name" value="ZN2_CY6_FUNGAL_1"/>
    <property type="match status" value="1"/>
</dbReference>
<proteinExistence type="predicted"/>
<feature type="region of interest" description="Disordered" evidence="7">
    <location>
        <begin position="137"/>
        <end position="186"/>
    </location>
</feature>
<dbReference type="InterPro" id="IPR036864">
    <property type="entry name" value="Zn2-C6_fun-type_DNA-bd_sf"/>
</dbReference>
<dbReference type="GO" id="GO:0005634">
    <property type="term" value="C:nucleus"/>
    <property type="evidence" value="ECO:0007669"/>
    <property type="project" value="TreeGrafter"/>
</dbReference>
<dbReference type="GO" id="GO:0008270">
    <property type="term" value="F:zinc ion binding"/>
    <property type="evidence" value="ECO:0007669"/>
    <property type="project" value="InterPro"/>
</dbReference>
<dbReference type="PROSITE" id="PS50048">
    <property type="entry name" value="ZN2_CY6_FUNGAL_2"/>
    <property type="match status" value="1"/>
</dbReference>
<dbReference type="OrthoDB" id="4337792at2759"/>
<dbReference type="SMART" id="SM00066">
    <property type="entry name" value="GAL4"/>
    <property type="match status" value="1"/>
</dbReference>
<organism evidence="9 10">
    <name type="scientific">Thyridium curvatum</name>
    <dbReference type="NCBI Taxonomy" id="1093900"/>
    <lineage>
        <taxon>Eukaryota</taxon>
        <taxon>Fungi</taxon>
        <taxon>Dikarya</taxon>
        <taxon>Ascomycota</taxon>
        <taxon>Pezizomycotina</taxon>
        <taxon>Sordariomycetes</taxon>
        <taxon>Sordariomycetidae</taxon>
        <taxon>Thyridiales</taxon>
        <taxon>Thyridiaceae</taxon>
        <taxon>Thyridium</taxon>
    </lineage>
</organism>
<evidence type="ECO:0000313" key="10">
    <source>
        <dbReference type="Proteomes" id="UP000319257"/>
    </source>
</evidence>
<reference evidence="9 10" key="1">
    <citation type="submission" date="2019-06" db="EMBL/GenBank/DDBJ databases">
        <title>Draft genome sequence of the filamentous fungus Phialemoniopsis curvata isolated from diesel fuel.</title>
        <authorList>
            <person name="Varaljay V.A."/>
            <person name="Lyon W.J."/>
            <person name="Crouch A.L."/>
            <person name="Drake C.E."/>
            <person name="Hollomon J.M."/>
            <person name="Nadeau L.J."/>
            <person name="Nunn H.S."/>
            <person name="Stevenson B.S."/>
            <person name="Bojanowski C.L."/>
            <person name="Crookes-Goodson W.J."/>
        </authorList>
    </citation>
    <scope>NUCLEOTIDE SEQUENCE [LARGE SCALE GENOMIC DNA]</scope>
    <source>
        <strain evidence="9 10">D216</strain>
    </source>
</reference>
<dbReference type="RefSeq" id="XP_030993418.1">
    <property type="nucleotide sequence ID" value="XM_031142458.1"/>
</dbReference>
<dbReference type="GO" id="GO:0000978">
    <property type="term" value="F:RNA polymerase II cis-regulatory region sequence-specific DNA binding"/>
    <property type="evidence" value="ECO:0007669"/>
    <property type="project" value="TreeGrafter"/>
</dbReference>
<evidence type="ECO:0000259" key="8">
    <source>
        <dbReference type="PROSITE" id="PS50048"/>
    </source>
</evidence>
<evidence type="ECO:0000313" key="9">
    <source>
        <dbReference type="EMBL" id="TPX11707.1"/>
    </source>
</evidence>
<dbReference type="InParanoid" id="A0A507AW74"/>
<dbReference type="PANTHER" id="PTHR31944:SF129">
    <property type="entry name" value="ASPYRIDONES CLUSTER REGULATOR APDR-RELATED"/>
    <property type="match status" value="1"/>
</dbReference>
<keyword evidence="2" id="KW-0862">Zinc</keyword>
<dbReference type="InterPro" id="IPR051430">
    <property type="entry name" value="Fungal_TF_Env_Response"/>
</dbReference>
<evidence type="ECO:0000256" key="7">
    <source>
        <dbReference type="SAM" id="MobiDB-lite"/>
    </source>
</evidence>